<keyword evidence="6" id="KW-0238">DNA-binding</keyword>
<dbReference type="InterPro" id="IPR036390">
    <property type="entry name" value="WH_DNA-bd_sf"/>
</dbReference>
<dbReference type="Pfam" id="PF20714">
    <property type="entry name" value="HTH_64"/>
    <property type="match status" value="1"/>
</dbReference>
<comment type="subcellular location">
    <subcellularLocation>
        <location evidence="1">Cytoplasm</location>
    </subcellularLocation>
</comment>
<dbReference type="Pfam" id="PF00072">
    <property type="entry name" value="Response_reg"/>
    <property type="match status" value="1"/>
</dbReference>
<reference evidence="10" key="1">
    <citation type="submission" date="2019-08" db="EMBL/GenBank/DDBJ databases">
        <authorList>
            <person name="Kucharzyk K."/>
            <person name="Murdoch R.W."/>
            <person name="Higgins S."/>
            <person name="Loffler F."/>
        </authorList>
    </citation>
    <scope>NUCLEOTIDE SEQUENCE</scope>
</reference>
<dbReference type="InterPro" id="IPR048714">
    <property type="entry name" value="DpiA-like_HTH"/>
</dbReference>
<keyword evidence="8" id="KW-0804">Transcription</keyword>
<dbReference type="EMBL" id="VSSQ01000012">
    <property type="protein sequence ID" value="MPL60531.1"/>
    <property type="molecule type" value="Genomic_DNA"/>
</dbReference>
<dbReference type="CDD" id="cd19925">
    <property type="entry name" value="REC_citrate_TCS"/>
    <property type="match status" value="1"/>
</dbReference>
<keyword evidence="2" id="KW-0963">Cytoplasm</keyword>
<dbReference type="GO" id="GO:0003677">
    <property type="term" value="F:DNA binding"/>
    <property type="evidence" value="ECO:0007669"/>
    <property type="project" value="UniProtKB-KW"/>
</dbReference>
<comment type="caution">
    <text evidence="10">The sequence shown here is derived from an EMBL/GenBank/DDBJ whole genome shotgun (WGS) entry which is preliminary data.</text>
</comment>
<dbReference type="InterPro" id="IPR051271">
    <property type="entry name" value="2C-system_Tx_regulators"/>
</dbReference>
<evidence type="ECO:0000313" key="10">
    <source>
        <dbReference type="EMBL" id="MPL60531.1"/>
    </source>
</evidence>
<keyword evidence="4" id="KW-0902">Two-component regulatory system</keyword>
<proteinExistence type="predicted"/>
<keyword evidence="3" id="KW-0597">Phosphoprotein</keyword>
<dbReference type="InterPro" id="IPR024187">
    <property type="entry name" value="Sig_transdc_resp-reg_cit/mal"/>
</dbReference>
<dbReference type="AlphaFoldDB" id="A0A644T3L6"/>
<evidence type="ECO:0000256" key="3">
    <source>
        <dbReference type="ARBA" id="ARBA00022553"/>
    </source>
</evidence>
<dbReference type="SUPFAM" id="SSF52172">
    <property type="entry name" value="CheY-like"/>
    <property type="match status" value="1"/>
</dbReference>
<dbReference type="GO" id="GO:0005737">
    <property type="term" value="C:cytoplasm"/>
    <property type="evidence" value="ECO:0007669"/>
    <property type="project" value="UniProtKB-SubCell"/>
</dbReference>
<dbReference type="InterPro" id="IPR011006">
    <property type="entry name" value="CheY-like_superfamily"/>
</dbReference>
<protein>
    <submittedName>
        <fullName evidence="10">Transcriptional regulatory protein DcuR</fullName>
    </submittedName>
</protein>
<dbReference type="PANTHER" id="PTHR45526:SF1">
    <property type="entry name" value="TRANSCRIPTIONAL REGULATORY PROTEIN DCUR-RELATED"/>
    <property type="match status" value="1"/>
</dbReference>
<organism evidence="10">
    <name type="scientific">bioreactor metagenome</name>
    <dbReference type="NCBI Taxonomy" id="1076179"/>
    <lineage>
        <taxon>unclassified sequences</taxon>
        <taxon>metagenomes</taxon>
        <taxon>ecological metagenomes</taxon>
    </lineage>
</organism>
<evidence type="ECO:0000256" key="4">
    <source>
        <dbReference type="ARBA" id="ARBA00023012"/>
    </source>
</evidence>
<evidence type="ECO:0000256" key="2">
    <source>
        <dbReference type="ARBA" id="ARBA00022490"/>
    </source>
</evidence>
<dbReference type="GO" id="GO:0000156">
    <property type="term" value="F:phosphorelay response regulator activity"/>
    <property type="evidence" value="ECO:0007669"/>
    <property type="project" value="TreeGrafter"/>
</dbReference>
<evidence type="ECO:0000256" key="6">
    <source>
        <dbReference type="ARBA" id="ARBA00023125"/>
    </source>
</evidence>
<dbReference type="SUPFAM" id="SSF46785">
    <property type="entry name" value="Winged helix' DNA-binding domain"/>
    <property type="match status" value="1"/>
</dbReference>
<dbReference type="SMART" id="SM00448">
    <property type="entry name" value="REC"/>
    <property type="match status" value="1"/>
</dbReference>
<dbReference type="Gene3D" id="3.40.50.2300">
    <property type="match status" value="1"/>
</dbReference>
<evidence type="ECO:0000259" key="9">
    <source>
        <dbReference type="PROSITE" id="PS50110"/>
    </source>
</evidence>
<evidence type="ECO:0000256" key="7">
    <source>
        <dbReference type="ARBA" id="ARBA00023159"/>
    </source>
</evidence>
<gene>
    <name evidence="10" type="primary">dcuR_2</name>
    <name evidence="10" type="ORF">SDC9_06092</name>
</gene>
<keyword evidence="5" id="KW-0805">Transcription regulation</keyword>
<accession>A0A644T3L6</accession>
<evidence type="ECO:0000256" key="1">
    <source>
        <dbReference type="ARBA" id="ARBA00004496"/>
    </source>
</evidence>
<keyword evidence="7" id="KW-0010">Activator</keyword>
<feature type="domain" description="Response regulatory" evidence="9">
    <location>
        <begin position="3"/>
        <end position="119"/>
    </location>
</feature>
<dbReference type="GO" id="GO:0003700">
    <property type="term" value="F:DNA-binding transcription factor activity"/>
    <property type="evidence" value="ECO:0007669"/>
    <property type="project" value="InterPro"/>
</dbReference>
<name>A0A644T3L6_9ZZZZ</name>
<dbReference type="PIRSF" id="PIRSF006171">
    <property type="entry name" value="RR_citrat_malat"/>
    <property type="match status" value="1"/>
</dbReference>
<evidence type="ECO:0000256" key="5">
    <source>
        <dbReference type="ARBA" id="ARBA00023015"/>
    </source>
</evidence>
<dbReference type="InterPro" id="IPR001789">
    <property type="entry name" value="Sig_transdc_resp-reg_receiver"/>
</dbReference>
<dbReference type="PANTHER" id="PTHR45526">
    <property type="entry name" value="TRANSCRIPTIONAL REGULATORY PROTEIN DPIA"/>
    <property type="match status" value="1"/>
</dbReference>
<evidence type="ECO:0000256" key="8">
    <source>
        <dbReference type="ARBA" id="ARBA00023163"/>
    </source>
</evidence>
<sequence>MLRVLIVEDDPMVAELNRRFLEKLDGFTLSSIVNNGKDALSFLEDNTVDLVLLDVFMPGMNGLELLSAIRRQQYGIDVILVTAARDKQSVQSALRQGAVDYLIKPFEFERFKSALTGYKQRLKFIEQQEQLSQPALDTQIFNQLTPSETNELPKGLDQHTMRRVWKCIVKNQEDFTAETMAETVGLSQVSMRKYLKYLTSIELLTVNVCYGSIGRPISKYHYNILKTNPFFMQ</sequence>
<dbReference type="PROSITE" id="PS50110">
    <property type="entry name" value="RESPONSE_REGULATORY"/>
    <property type="match status" value="1"/>
</dbReference>